<feature type="transmembrane region" description="Helical" evidence="1">
    <location>
        <begin position="34"/>
        <end position="51"/>
    </location>
</feature>
<evidence type="ECO:0008006" key="4">
    <source>
        <dbReference type="Google" id="ProtNLM"/>
    </source>
</evidence>
<keyword evidence="3" id="KW-1185">Reference proteome</keyword>
<dbReference type="RefSeq" id="WP_344914769.1">
    <property type="nucleotide sequence ID" value="NZ_BAABAQ010000001.1"/>
</dbReference>
<evidence type="ECO:0000313" key="3">
    <source>
        <dbReference type="Proteomes" id="UP001501251"/>
    </source>
</evidence>
<sequence length="133" mass="13549">MFGSEPVGFSLTGGFVTVVVTAATASLLLAPAEVAGRVLIMAVAVCAYAACGVRAGVALATAVMAWFFATGFLVNAAGELSFGRPDLLRLGLFVVVALGANACTAVCRAVAVRRRLRVPLPGEDPSLLVLARN</sequence>
<keyword evidence="1" id="KW-0472">Membrane</keyword>
<keyword evidence="1" id="KW-1133">Transmembrane helix</keyword>
<evidence type="ECO:0000313" key="2">
    <source>
        <dbReference type="EMBL" id="GAA4181737.1"/>
    </source>
</evidence>
<keyword evidence="1" id="KW-0812">Transmembrane</keyword>
<proteinExistence type="predicted"/>
<evidence type="ECO:0000256" key="1">
    <source>
        <dbReference type="SAM" id="Phobius"/>
    </source>
</evidence>
<feature type="transmembrane region" description="Helical" evidence="1">
    <location>
        <begin position="58"/>
        <end position="78"/>
    </location>
</feature>
<gene>
    <name evidence="2" type="ORF">GCM10022252_06610</name>
</gene>
<dbReference type="Proteomes" id="UP001501251">
    <property type="component" value="Unassembled WGS sequence"/>
</dbReference>
<name>A0ABP8ACL0_9ACTN</name>
<comment type="caution">
    <text evidence="2">The sequence shown here is derived from an EMBL/GenBank/DDBJ whole genome shotgun (WGS) entry which is preliminary data.</text>
</comment>
<feature type="transmembrane region" description="Helical" evidence="1">
    <location>
        <begin position="7"/>
        <end position="28"/>
    </location>
</feature>
<dbReference type="EMBL" id="BAABAQ010000001">
    <property type="protein sequence ID" value="GAA4181737.1"/>
    <property type="molecule type" value="Genomic_DNA"/>
</dbReference>
<feature type="transmembrane region" description="Helical" evidence="1">
    <location>
        <begin position="90"/>
        <end position="111"/>
    </location>
</feature>
<accession>A0ABP8ACL0</accession>
<protein>
    <recommendedName>
        <fullName evidence="4">Histidine kinase</fullName>
    </recommendedName>
</protein>
<organism evidence="2 3">
    <name type="scientific">Streptosporangium oxazolinicum</name>
    <dbReference type="NCBI Taxonomy" id="909287"/>
    <lineage>
        <taxon>Bacteria</taxon>
        <taxon>Bacillati</taxon>
        <taxon>Actinomycetota</taxon>
        <taxon>Actinomycetes</taxon>
        <taxon>Streptosporangiales</taxon>
        <taxon>Streptosporangiaceae</taxon>
        <taxon>Streptosporangium</taxon>
    </lineage>
</organism>
<reference evidence="3" key="1">
    <citation type="journal article" date="2019" name="Int. J. Syst. Evol. Microbiol.">
        <title>The Global Catalogue of Microorganisms (GCM) 10K type strain sequencing project: providing services to taxonomists for standard genome sequencing and annotation.</title>
        <authorList>
            <consortium name="The Broad Institute Genomics Platform"/>
            <consortium name="The Broad Institute Genome Sequencing Center for Infectious Disease"/>
            <person name="Wu L."/>
            <person name="Ma J."/>
        </authorList>
    </citation>
    <scope>NUCLEOTIDE SEQUENCE [LARGE SCALE GENOMIC DNA]</scope>
    <source>
        <strain evidence="3">JCM 17388</strain>
    </source>
</reference>